<gene>
    <name evidence="7" type="ORF">CLEI1391_LOCUS8021</name>
</gene>
<feature type="transmembrane region" description="Helical" evidence="5">
    <location>
        <begin position="242"/>
        <end position="261"/>
    </location>
</feature>
<evidence type="ECO:0000256" key="1">
    <source>
        <dbReference type="ARBA" id="ARBA00004141"/>
    </source>
</evidence>
<evidence type="ECO:0000313" key="7">
    <source>
        <dbReference type="EMBL" id="CAD8677512.1"/>
    </source>
</evidence>
<dbReference type="GO" id="GO:0016020">
    <property type="term" value="C:membrane"/>
    <property type="evidence" value="ECO:0007669"/>
    <property type="project" value="UniProtKB-SubCell"/>
</dbReference>
<dbReference type="AlphaFoldDB" id="A0A7S0WQ47"/>
<reference evidence="7" key="1">
    <citation type="submission" date="2021-01" db="EMBL/GenBank/DDBJ databases">
        <authorList>
            <person name="Corre E."/>
            <person name="Pelletier E."/>
            <person name="Niang G."/>
            <person name="Scheremetjew M."/>
            <person name="Finn R."/>
            <person name="Kale V."/>
            <person name="Holt S."/>
            <person name="Cochrane G."/>
            <person name="Meng A."/>
            <person name="Brown T."/>
            <person name="Cohen L."/>
        </authorList>
    </citation>
    <scope>NUCLEOTIDE SEQUENCE</scope>
    <source>
        <strain evidence="7">SAG 11-49</strain>
    </source>
</reference>
<feature type="domain" description="Sugar phosphate transporter" evidence="6">
    <location>
        <begin position="22"/>
        <end position="312"/>
    </location>
</feature>
<evidence type="ECO:0000256" key="3">
    <source>
        <dbReference type="ARBA" id="ARBA00022989"/>
    </source>
</evidence>
<dbReference type="Pfam" id="PF03151">
    <property type="entry name" value="TPT"/>
    <property type="match status" value="1"/>
</dbReference>
<keyword evidence="2 5" id="KW-0812">Transmembrane</keyword>
<evidence type="ECO:0000256" key="2">
    <source>
        <dbReference type="ARBA" id="ARBA00022692"/>
    </source>
</evidence>
<feature type="transmembrane region" description="Helical" evidence="5">
    <location>
        <begin position="55"/>
        <end position="75"/>
    </location>
</feature>
<feature type="transmembrane region" description="Helical" evidence="5">
    <location>
        <begin position="205"/>
        <end position="222"/>
    </location>
</feature>
<dbReference type="EMBL" id="HBFB01014260">
    <property type="protein sequence ID" value="CAD8677512.1"/>
    <property type="molecule type" value="Transcribed_RNA"/>
</dbReference>
<evidence type="ECO:0000256" key="4">
    <source>
        <dbReference type="ARBA" id="ARBA00023136"/>
    </source>
</evidence>
<feature type="transmembrane region" description="Helical" evidence="5">
    <location>
        <begin position="87"/>
        <end position="104"/>
    </location>
</feature>
<dbReference type="PANTHER" id="PTHR11132">
    <property type="entry name" value="SOLUTE CARRIER FAMILY 35"/>
    <property type="match status" value="1"/>
</dbReference>
<evidence type="ECO:0000256" key="5">
    <source>
        <dbReference type="SAM" id="Phobius"/>
    </source>
</evidence>
<accession>A0A7S0WQ47</accession>
<keyword evidence="4 5" id="KW-0472">Membrane</keyword>
<proteinExistence type="predicted"/>
<comment type="subcellular location">
    <subcellularLocation>
        <location evidence="1">Membrane</location>
        <topology evidence="1">Multi-pass membrane protein</topology>
    </subcellularLocation>
</comment>
<dbReference type="InterPro" id="IPR050186">
    <property type="entry name" value="TPT_transporter"/>
</dbReference>
<protein>
    <recommendedName>
        <fullName evidence="6">Sugar phosphate transporter domain-containing protein</fullName>
    </recommendedName>
</protein>
<name>A0A7S0WQ47_9CHLO</name>
<evidence type="ECO:0000259" key="6">
    <source>
        <dbReference type="Pfam" id="PF03151"/>
    </source>
</evidence>
<feature type="transmembrane region" description="Helical" evidence="5">
    <location>
        <begin position="174"/>
        <end position="193"/>
    </location>
</feature>
<organism evidence="7">
    <name type="scientific">Chlamydomonas leiostraca</name>
    <dbReference type="NCBI Taxonomy" id="1034604"/>
    <lineage>
        <taxon>Eukaryota</taxon>
        <taxon>Viridiplantae</taxon>
        <taxon>Chlorophyta</taxon>
        <taxon>core chlorophytes</taxon>
        <taxon>Chlorophyceae</taxon>
        <taxon>CS clade</taxon>
        <taxon>Chlamydomonadales</taxon>
        <taxon>Chlamydomonadaceae</taxon>
        <taxon>Chlamydomonas</taxon>
    </lineage>
</organism>
<keyword evidence="3 5" id="KW-1133">Transmembrane helix</keyword>
<sequence>MEDPEKQHKPPPAVSWVRRIALLASCLAWTCASSAAILANKTILVKLHFPYPVTVSWLGLLTTSCLSYIAMQLFLPKESRRHVGPRYYATRILPCGFFMAAAFLTGNVSFLFLTLAFVQMLKAFTPVVTMLLLFLVGLEAPKASLVASVVVISLGVAVASYGELNLSITGLSSMLASVAAEAIRLVLMQTLLVDTSQSIHPLQGLFYISSACTLWLMGQALVWEWGPLVRAGALAQVAANPYHFATAAVAGFSVNALAIAVIKLSSSLTLKVLGTVKDAALVMVSVSLLHEQVTRLQLWGYSLSLCGFLSYNVVKALQHRSSSADNMLRSPSGQVVKLA</sequence>
<dbReference type="InterPro" id="IPR004853">
    <property type="entry name" value="Sugar_P_trans_dom"/>
</dbReference>
<feature type="transmembrane region" description="Helical" evidence="5">
    <location>
        <begin position="110"/>
        <end position="136"/>
    </location>
</feature>
<feature type="transmembrane region" description="Helical" evidence="5">
    <location>
        <begin position="143"/>
        <end position="162"/>
    </location>
</feature>